<name>A0A0U1LPJ0_TALIS</name>
<dbReference type="EMBL" id="CVMT01000002">
    <property type="protein sequence ID" value="CRG85065.1"/>
    <property type="molecule type" value="Genomic_DNA"/>
</dbReference>
<reference evidence="2 3" key="1">
    <citation type="submission" date="2015-04" db="EMBL/GenBank/DDBJ databases">
        <authorList>
            <person name="Syromyatnikov M.Y."/>
            <person name="Popov V.N."/>
        </authorList>
    </citation>
    <scope>NUCLEOTIDE SEQUENCE [LARGE SCALE GENOMIC DNA]</scope>
    <source>
        <strain evidence="2">WF-38-12</strain>
    </source>
</reference>
<keyword evidence="1" id="KW-0812">Transmembrane</keyword>
<keyword evidence="3" id="KW-1185">Reference proteome</keyword>
<protein>
    <submittedName>
        <fullName evidence="2">Uncharacterized protein</fullName>
    </submittedName>
</protein>
<keyword evidence="1" id="KW-1133">Transmembrane helix</keyword>
<keyword evidence="1" id="KW-0472">Membrane</keyword>
<feature type="transmembrane region" description="Helical" evidence="1">
    <location>
        <begin position="87"/>
        <end position="111"/>
    </location>
</feature>
<evidence type="ECO:0000256" key="1">
    <source>
        <dbReference type="SAM" id="Phobius"/>
    </source>
</evidence>
<dbReference type="AlphaFoldDB" id="A0A0U1LPJ0"/>
<dbReference type="Pfam" id="PF12716">
    <property type="entry name" value="Apq12"/>
    <property type="match status" value="1"/>
</dbReference>
<proteinExistence type="predicted"/>
<dbReference type="OMA" id="GWYVYSV"/>
<sequence length="159" mass="18080">MAYLQETILPYVRDYSSTIVRKTFTSAVPQSTMKQLSNMRTDIVEPYIIQPLASLVAFSTTDIMSFFIMVITLYLSLRILDYARKVVVFWVMLVFRLAFWVSVIGLGFYVYNVGVARAVAEAGWFFGLVQGFIEDFMAKAESTRQLSNSAAGGRPQRVW</sequence>
<dbReference type="Proteomes" id="UP000054383">
    <property type="component" value="Unassembled WGS sequence"/>
</dbReference>
<evidence type="ECO:0000313" key="2">
    <source>
        <dbReference type="EMBL" id="CRG85065.1"/>
    </source>
</evidence>
<organism evidence="2 3">
    <name type="scientific">Talaromyces islandicus</name>
    <name type="common">Penicillium islandicum</name>
    <dbReference type="NCBI Taxonomy" id="28573"/>
    <lineage>
        <taxon>Eukaryota</taxon>
        <taxon>Fungi</taxon>
        <taxon>Dikarya</taxon>
        <taxon>Ascomycota</taxon>
        <taxon>Pezizomycotina</taxon>
        <taxon>Eurotiomycetes</taxon>
        <taxon>Eurotiomycetidae</taxon>
        <taxon>Eurotiales</taxon>
        <taxon>Trichocomaceae</taxon>
        <taxon>Talaromyces</taxon>
        <taxon>Talaromyces sect. Islandici</taxon>
    </lineage>
</organism>
<gene>
    <name evidence="2" type="ORF">PISL3812_02207</name>
</gene>
<evidence type="ECO:0000313" key="3">
    <source>
        <dbReference type="Proteomes" id="UP000054383"/>
    </source>
</evidence>
<dbReference type="OrthoDB" id="3559694at2759"/>
<dbReference type="InterPro" id="IPR024316">
    <property type="entry name" value="APQ12"/>
</dbReference>
<accession>A0A0U1LPJ0</accession>
<feature type="transmembrane region" description="Helical" evidence="1">
    <location>
        <begin position="48"/>
        <end position="75"/>
    </location>
</feature>